<dbReference type="EMBL" id="JAHRIP010066386">
    <property type="protein sequence ID" value="MEQ2306593.1"/>
    <property type="molecule type" value="Genomic_DNA"/>
</dbReference>
<gene>
    <name evidence="2" type="ORF">AMECASPLE_009767</name>
</gene>
<reference evidence="2 3" key="1">
    <citation type="submission" date="2021-06" db="EMBL/GenBank/DDBJ databases">
        <authorList>
            <person name="Palmer J.M."/>
        </authorList>
    </citation>
    <scope>NUCLEOTIDE SEQUENCE [LARGE SCALE GENOMIC DNA]</scope>
    <source>
        <strain evidence="2 3">AS_MEX2019</strain>
        <tissue evidence="2">Muscle</tissue>
    </source>
</reference>
<proteinExistence type="predicted"/>
<protein>
    <submittedName>
        <fullName evidence="2">Uncharacterized protein</fullName>
    </submittedName>
</protein>
<comment type="caution">
    <text evidence="2">The sequence shown here is derived from an EMBL/GenBank/DDBJ whole genome shotgun (WGS) entry which is preliminary data.</text>
</comment>
<feature type="compositionally biased region" description="Polar residues" evidence="1">
    <location>
        <begin position="59"/>
        <end position="75"/>
    </location>
</feature>
<keyword evidence="3" id="KW-1185">Reference proteome</keyword>
<sequence>MSEDQLTFPVDHRRAAHIHPDFGKTKRPDCFHKASHTSGAIQRYRPSGGYDQPTRLATEDTNLTPGLQTLRQKNL</sequence>
<accession>A0ABV0ZK24</accession>
<evidence type="ECO:0000256" key="1">
    <source>
        <dbReference type="SAM" id="MobiDB-lite"/>
    </source>
</evidence>
<evidence type="ECO:0000313" key="2">
    <source>
        <dbReference type="EMBL" id="MEQ2306593.1"/>
    </source>
</evidence>
<name>A0ABV0ZK24_9TELE</name>
<dbReference type="Proteomes" id="UP001469553">
    <property type="component" value="Unassembled WGS sequence"/>
</dbReference>
<feature type="region of interest" description="Disordered" evidence="1">
    <location>
        <begin position="34"/>
        <end position="75"/>
    </location>
</feature>
<evidence type="ECO:0000313" key="3">
    <source>
        <dbReference type="Proteomes" id="UP001469553"/>
    </source>
</evidence>
<organism evidence="2 3">
    <name type="scientific">Ameca splendens</name>
    <dbReference type="NCBI Taxonomy" id="208324"/>
    <lineage>
        <taxon>Eukaryota</taxon>
        <taxon>Metazoa</taxon>
        <taxon>Chordata</taxon>
        <taxon>Craniata</taxon>
        <taxon>Vertebrata</taxon>
        <taxon>Euteleostomi</taxon>
        <taxon>Actinopterygii</taxon>
        <taxon>Neopterygii</taxon>
        <taxon>Teleostei</taxon>
        <taxon>Neoteleostei</taxon>
        <taxon>Acanthomorphata</taxon>
        <taxon>Ovalentaria</taxon>
        <taxon>Atherinomorphae</taxon>
        <taxon>Cyprinodontiformes</taxon>
        <taxon>Goodeidae</taxon>
        <taxon>Ameca</taxon>
    </lineage>
</organism>